<dbReference type="EMBL" id="JABFAA010000010">
    <property type="protein sequence ID" value="MBA0694433.1"/>
    <property type="molecule type" value="Genomic_DNA"/>
</dbReference>
<sequence length="73" mass="8101">HPHLFYRGSNSSTCTFTDPNIPLLPPPPLLKSQIPAVISISLFNNKAVKLKPHLNESQPTLIDLLLFRKGLSL</sequence>
<evidence type="ECO:0000313" key="1">
    <source>
        <dbReference type="EMBL" id="MBA0694433.1"/>
    </source>
</evidence>
<feature type="non-terminal residue" evidence="1">
    <location>
        <position position="1"/>
    </location>
</feature>
<keyword evidence="2" id="KW-1185">Reference proteome</keyword>
<gene>
    <name evidence="1" type="ORF">Goari_004726</name>
</gene>
<protein>
    <submittedName>
        <fullName evidence="1">Uncharacterized protein</fullName>
    </submittedName>
</protein>
<proteinExistence type="predicted"/>
<organism evidence="1 2">
    <name type="scientific">Gossypium aridum</name>
    <name type="common">American cotton</name>
    <name type="synonym">Erioxylum aridum</name>
    <dbReference type="NCBI Taxonomy" id="34290"/>
    <lineage>
        <taxon>Eukaryota</taxon>
        <taxon>Viridiplantae</taxon>
        <taxon>Streptophyta</taxon>
        <taxon>Embryophyta</taxon>
        <taxon>Tracheophyta</taxon>
        <taxon>Spermatophyta</taxon>
        <taxon>Magnoliopsida</taxon>
        <taxon>eudicotyledons</taxon>
        <taxon>Gunneridae</taxon>
        <taxon>Pentapetalae</taxon>
        <taxon>rosids</taxon>
        <taxon>malvids</taxon>
        <taxon>Malvales</taxon>
        <taxon>Malvaceae</taxon>
        <taxon>Malvoideae</taxon>
        <taxon>Gossypium</taxon>
    </lineage>
</organism>
<evidence type="ECO:0000313" key="2">
    <source>
        <dbReference type="Proteomes" id="UP000593577"/>
    </source>
</evidence>
<name>A0A7J8Y4B8_GOSAI</name>
<reference evidence="1 2" key="1">
    <citation type="journal article" date="2019" name="Genome Biol. Evol.">
        <title>Insights into the evolution of the New World diploid cottons (Gossypium, subgenus Houzingenia) based on genome sequencing.</title>
        <authorList>
            <person name="Grover C.E."/>
            <person name="Arick M.A. 2nd"/>
            <person name="Thrash A."/>
            <person name="Conover J.L."/>
            <person name="Sanders W.S."/>
            <person name="Peterson D.G."/>
            <person name="Frelichowski J.E."/>
            <person name="Scheffler J.A."/>
            <person name="Scheffler B.E."/>
            <person name="Wendel J.F."/>
        </authorList>
    </citation>
    <scope>NUCLEOTIDE SEQUENCE [LARGE SCALE GENOMIC DNA]</scope>
    <source>
        <strain evidence="1">185</strain>
        <tissue evidence="1">Leaf</tissue>
    </source>
</reference>
<dbReference type="Proteomes" id="UP000593577">
    <property type="component" value="Unassembled WGS sequence"/>
</dbReference>
<accession>A0A7J8Y4B8</accession>
<comment type="caution">
    <text evidence="1">The sequence shown here is derived from an EMBL/GenBank/DDBJ whole genome shotgun (WGS) entry which is preliminary data.</text>
</comment>
<dbReference type="AlphaFoldDB" id="A0A7J8Y4B8"/>